<dbReference type="AlphaFoldDB" id="A0A7U4SRQ6"/>
<dbReference type="EMBL" id="CP065686">
    <property type="protein sequence ID" value="QPS45262.1"/>
    <property type="molecule type" value="Genomic_DNA"/>
</dbReference>
<accession>A0A7U4SRQ6</accession>
<accession>A0A7T2U3Y3</accession>
<dbReference type="KEGG" id="bhg:I6G56_09485"/>
<keyword evidence="1" id="KW-0223">Dioxygenase</keyword>
<proteinExistence type="predicted"/>
<dbReference type="GO" id="GO:0016706">
    <property type="term" value="F:2-oxoglutarate-dependent dioxygenase activity"/>
    <property type="evidence" value="ECO:0007669"/>
    <property type="project" value="UniProtKB-ARBA"/>
</dbReference>
<dbReference type="Pfam" id="PF05721">
    <property type="entry name" value="PhyH"/>
    <property type="match status" value="1"/>
</dbReference>
<evidence type="ECO:0000313" key="1">
    <source>
        <dbReference type="EMBL" id="QPS45262.1"/>
    </source>
</evidence>
<dbReference type="GO" id="GO:0005506">
    <property type="term" value="F:iron ion binding"/>
    <property type="evidence" value="ECO:0007669"/>
    <property type="project" value="UniProtKB-ARBA"/>
</dbReference>
<dbReference type="Proteomes" id="UP000594943">
    <property type="component" value="Chromosome 1"/>
</dbReference>
<dbReference type="RefSeq" id="WP_009912662.1">
    <property type="nucleotide sequence ID" value="NZ_CP013380.1"/>
</dbReference>
<dbReference type="SUPFAM" id="SSF51197">
    <property type="entry name" value="Clavaminate synthase-like"/>
    <property type="match status" value="1"/>
</dbReference>
<name>A0A7U4SRQ6_9BURK</name>
<dbReference type="PANTHER" id="PTHR20883">
    <property type="entry name" value="PHYTANOYL-COA DIOXYGENASE DOMAIN CONTAINING 1"/>
    <property type="match status" value="1"/>
</dbReference>
<organism evidence="1 2">
    <name type="scientific">Burkholderia humptydooensis</name>
    <dbReference type="NCBI Taxonomy" id="430531"/>
    <lineage>
        <taxon>Bacteria</taxon>
        <taxon>Pseudomonadati</taxon>
        <taxon>Pseudomonadota</taxon>
        <taxon>Betaproteobacteria</taxon>
        <taxon>Burkholderiales</taxon>
        <taxon>Burkholderiaceae</taxon>
        <taxon>Burkholderia</taxon>
        <taxon>pseudomallei group</taxon>
    </lineage>
</organism>
<sequence>MFSTRPEYFYFGVWVALENANLQNGALQVYPGGHKFPELDRESIALKRFGSLDDIPPTSNDLWIDYQNEVERQCKEAGLTLQSLCVEAGDTVIWHPQLPHGGGPIADISKSRFSFVMHTTPVGVPVYHQDKFFNPRGEAAIDAPWRYEKVDGAYRVIHDEVNFAHKESFPVSAFQSAKEAKNATQRNGLFGSIKKLFS</sequence>
<protein>
    <submittedName>
        <fullName evidence="1">Phytanoyl-CoA dioxygenase family protein</fullName>
    </submittedName>
</protein>
<evidence type="ECO:0000313" key="2">
    <source>
        <dbReference type="Proteomes" id="UP000594943"/>
    </source>
</evidence>
<dbReference type="Gene3D" id="2.60.120.620">
    <property type="entry name" value="q2cbj1_9rhob like domain"/>
    <property type="match status" value="1"/>
</dbReference>
<keyword evidence="1" id="KW-0560">Oxidoreductase</keyword>
<dbReference type="InterPro" id="IPR008775">
    <property type="entry name" value="Phytyl_CoA_dOase-like"/>
</dbReference>
<gene>
    <name evidence="1" type="ORF">I6G56_09485</name>
</gene>
<reference evidence="1 2" key="1">
    <citation type="submission" date="2020-12" db="EMBL/GenBank/DDBJ databases">
        <title>FDA dAtabase for Regulatory Grade micrObial Sequences (FDA-ARGOS): Supporting development and validation of Infectious Disease Dx tests.</title>
        <authorList>
            <person name="Nelson B."/>
            <person name="Plummer A."/>
            <person name="Tallon L."/>
            <person name="Sadzewicz L."/>
            <person name="Zhao X."/>
            <person name="Boylan J."/>
            <person name="Ott S."/>
            <person name="Bowen H."/>
            <person name="Vavikolanu K."/>
            <person name="Mehta A."/>
            <person name="Aluvathingal J."/>
            <person name="Nadendla S."/>
            <person name="Myers T."/>
            <person name="Yan Y."/>
            <person name="Sichtig H."/>
        </authorList>
    </citation>
    <scope>NUCLEOTIDE SEQUENCE [LARGE SCALE GENOMIC DNA]</scope>
    <source>
        <strain evidence="1 2">FDAARGOS_899</strain>
    </source>
</reference>
<dbReference type="PANTHER" id="PTHR20883:SF46">
    <property type="entry name" value="PHYTANOYL-COA HYDROXYLASE"/>
    <property type="match status" value="1"/>
</dbReference>